<keyword evidence="2" id="KW-1185">Reference proteome</keyword>
<comment type="caution">
    <text evidence="1">The sequence shown here is derived from an EMBL/GenBank/DDBJ whole genome shotgun (WGS) entry which is preliminary data.</text>
</comment>
<protein>
    <submittedName>
        <fullName evidence="1">Uncharacterized protein</fullName>
    </submittedName>
</protein>
<evidence type="ECO:0000313" key="1">
    <source>
        <dbReference type="EMBL" id="KHG09082.1"/>
    </source>
</evidence>
<gene>
    <name evidence="1" type="ORF">F383_36410</name>
</gene>
<proteinExistence type="predicted"/>
<organism evidence="1 2">
    <name type="scientific">Gossypium arboreum</name>
    <name type="common">Tree cotton</name>
    <name type="synonym">Gossypium nanking</name>
    <dbReference type="NCBI Taxonomy" id="29729"/>
    <lineage>
        <taxon>Eukaryota</taxon>
        <taxon>Viridiplantae</taxon>
        <taxon>Streptophyta</taxon>
        <taxon>Embryophyta</taxon>
        <taxon>Tracheophyta</taxon>
        <taxon>Spermatophyta</taxon>
        <taxon>Magnoliopsida</taxon>
        <taxon>eudicotyledons</taxon>
        <taxon>Gunneridae</taxon>
        <taxon>Pentapetalae</taxon>
        <taxon>rosids</taxon>
        <taxon>malvids</taxon>
        <taxon>Malvales</taxon>
        <taxon>Malvaceae</taxon>
        <taxon>Malvoideae</taxon>
        <taxon>Gossypium</taxon>
    </lineage>
</organism>
<dbReference type="AlphaFoldDB" id="A0A0B0N8U8"/>
<accession>A0A0B0N8U8</accession>
<name>A0A0B0N8U8_GOSAR</name>
<sequence>MCRLALQLVYFENVCI</sequence>
<evidence type="ECO:0000313" key="2">
    <source>
        <dbReference type="Proteomes" id="UP000032142"/>
    </source>
</evidence>
<reference evidence="2" key="1">
    <citation type="submission" date="2014-09" db="EMBL/GenBank/DDBJ databases">
        <authorList>
            <person name="Mudge J."/>
            <person name="Ramaraj T."/>
            <person name="Lindquist I.E."/>
            <person name="Bharti A.K."/>
            <person name="Sundararajan A."/>
            <person name="Cameron C.T."/>
            <person name="Woodward J.E."/>
            <person name="May G.D."/>
            <person name="Brubaker C."/>
            <person name="Broadhvest J."/>
            <person name="Wilkins T.A."/>
        </authorList>
    </citation>
    <scope>NUCLEOTIDE SEQUENCE</scope>
    <source>
        <strain evidence="2">cv. AKA8401</strain>
    </source>
</reference>
<dbReference type="Proteomes" id="UP000032142">
    <property type="component" value="Unassembled WGS sequence"/>
</dbReference>
<dbReference type="EMBL" id="JRRC01525028">
    <property type="protein sequence ID" value="KHG09082.1"/>
    <property type="molecule type" value="Genomic_DNA"/>
</dbReference>